<dbReference type="STRING" id="517719.SAMN05421762_1216"/>
<dbReference type="RefSeq" id="WP_093452757.1">
    <property type="nucleotide sequence ID" value="NZ_FNZG01000003.1"/>
</dbReference>
<accession>A0A1I1JVP2</accession>
<evidence type="ECO:0000313" key="2">
    <source>
        <dbReference type="Proteomes" id="UP000231644"/>
    </source>
</evidence>
<keyword evidence="2" id="KW-1185">Reference proteome</keyword>
<dbReference type="Proteomes" id="UP000231644">
    <property type="component" value="Unassembled WGS sequence"/>
</dbReference>
<organism evidence="1 2">
    <name type="scientific">Pseudooceanicola nitratireducens</name>
    <dbReference type="NCBI Taxonomy" id="517719"/>
    <lineage>
        <taxon>Bacteria</taxon>
        <taxon>Pseudomonadati</taxon>
        <taxon>Pseudomonadota</taxon>
        <taxon>Alphaproteobacteria</taxon>
        <taxon>Rhodobacterales</taxon>
        <taxon>Paracoccaceae</taxon>
        <taxon>Pseudooceanicola</taxon>
    </lineage>
</organism>
<protein>
    <submittedName>
        <fullName evidence="1">Uncharacterized protein</fullName>
    </submittedName>
</protein>
<dbReference type="OrthoDB" id="7874733at2"/>
<dbReference type="EMBL" id="FOLX01000001">
    <property type="protein sequence ID" value="SFC52644.1"/>
    <property type="molecule type" value="Genomic_DNA"/>
</dbReference>
<name>A0A1I1JVP2_9RHOB</name>
<gene>
    <name evidence="1" type="ORF">SAMN05421762_1216</name>
</gene>
<proteinExistence type="predicted"/>
<reference evidence="1 2" key="1">
    <citation type="submission" date="2016-10" db="EMBL/GenBank/DDBJ databases">
        <authorList>
            <person name="de Groot N.N."/>
        </authorList>
    </citation>
    <scope>NUCLEOTIDE SEQUENCE [LARGE SCALE GENOMIC DNA]</scope>
    <source>
        <strain evidence="1 2">DSM 29619</strain>
    </source>
</reference>
<sequence>MCLTTQALMLFMNLLPPEIVELGDDRIIVRAETRDAIWVAKGDEWCTNAPKLDRAIRFKQGEPA</sequence>
<dbReference type="AlphaFoldDB" id="A0A1I1JVP2"/>
<evidence type="ECO:0000313" key="1">
    <source>
        <dbReference type="EMBL" id="SFC52644.1"/>
    </source>
</evidence>